<dbReference type="CDD" id="cd02440">
    <property type="entry name" value="AdoMet_MTases"/>
    <property type="match status" value="1"/>
</dbReference>
<dbReference type="EMBL" id="LAZR01000116">
    <property type="protein sequence ID" value="KKN89660.1"/>
    <property type="molecule type" value="Genomic_DNA"/>
</dbReference>
<dbReference type="PANTHER" id="PTHR13370:SF3">
    <property type="entry name" value="TRNA (GUANINE(10)-N2)-METHYLTRANSFERASE HOMOLOG"/>
    <property type="match status" value="1"/>
</dbReference>
<evidence type="ECO:0000313" key="5">
    <source>
        <dbReference type="EMBL" id="KKN89660.1"/>
    </source>
</evidence>
<accession>A0A0F9U8V4</accession>
<evidence type="ECO:0000256" key="2">
    <source>
        <dbReference type="ARBA" id="ARBA00022603"/>
    </source>
</evidence>
<dbReference type="InterPro" id="IPR001091">
    <property type="entry name" value="RM_Methyltransferase"/>
</dbReference>
<comment type="caution">
    <text evidence="5">The sequence shown here is derived from an EMBL/GenBank/DDBJ whole genome shotgun (WGS) entry which is preliminary data.</text>
</comment>
<dbReference type="Gene3D" id="3.40.50.150">
    <property type="entry name" value="Vaccinia Virus protein VP39"/>
    <property type="match status" value="2"/>
</dbReference>
<reference evidence="5" key="1">
    <citation type="journal article" date="2015" name="Nature">
        <title>Complex archaea that bridge the gap between prokaryotes and eukaryotes.</title>
        <authorList>
            <person name="Spang A."/>
            <person name="Saw J.H."/>
            <person name="Jorgensen S.L."/>
            <person name="Zaremba-Niedzwiedzka K."/>
            <person name="Martijn J."/>
            <person name="Lind A.E."/>
            <person name="van Eijk R."/>
            <person name="Schleper C."/>
            <person name="Guy L."/>
            <person name="Ettema T.J."/>
        </authorList>
    </citation>
    <scope>NUCLEOTIDE SEQUENCE</scope>
</reference>
<dbReference type="GO" id="GO:0003677">
    <property type="term" value="F:DNA binding"/>
    <property type="evidence" value="ECO:0007669"/>
    <property type="project" value="InterPro"/>
</dbReference>
<keyword evidence="2" id="KW-0489">Methyltransferase</keyword>
<evidence type="ECO:0000256" key="1">
    <source>
        <dbReference type="ARBA" id="ARBA00006594"/>
    </source>
</evidence>
<feature type="domain" description="DNA methylase N-4/N-6" evidence="4">
    <location>
        <begin position="154"/>
        <end position="228"/>
    </location>
</feature>
<organism evidence="5">
    <name type="scientific">marine sediment metagenome</name>
    <dbReference type="NCBI Taxonomy" id="412755"/>
    <lineage>
        <taxon>unclassified sequences</taxon>
        <taxon>metagenomes</taxon>
        <taxon>ecological metagenomes</taxon>
    </lineage>
</organism>
<keyword evidence="3" id="KW-0808">Transferase</keyword>
<proteinExistence type="inferred from homology"/>
<dbReference type="Pfam" id="PF01555">
    <property type="entry name" value="N6_N4_Mtase"/>
    <property type="match status" value="1"/>
</dbReference>
<dbReference type="PANTHER" id="PTHR13370">
    <property type="entry name" value="RNA METHYLASE-RELATED"/>
    <property type="match status" value="1"/>
</dbReference>
<dbReference type="InterPro" id="IPR002941">
    <property type="entry name" value="DNA_methylase_N4/N6"/>
</dbReference>
<dbReference type="GO" id="GO:0008170">
    <property type="term" value="F:N-methyltransferase activity"/>
    <property type="evidence" value="ECO:0007669"/>
    <property type="project" value="InterPro"/>
</dbReference>
<comment type="similarity">
    <text evidence="1">Belongs to the N(4)/N(6)-methyltransferase family.</text>
</comment>
<dbReference type="InterPro" id="IPR002052">
    <property type="entry name" value="DNA_methylase_N6_adenine_CS"/>
</dbReference>
<dbReference type="PRINTS" id="PR00508">
    <property type="entry name" value="S21N4MTFRASE"/>
</dbReference>
<name>A0A0F9U8V4_9ZZZZ</name>
<dbReference type="InterPro" id="IPR029063">
    <property type="entry name" value="SAM-dependent_MTases_sf"/>
</dbReference>
<sequence>MVELKETYPEIQSVLDGESKGCIIQGDCLDVMREIPDGCVDAVITDPPYGIPLGAAFVRGGTKLIEDGSGSFNENGSWSWLADPTWLRAGGNIAAFHKRGDGLPSHVLTWHKFYLVKDAPPPTPRPVFVSAVEECSIGRKPGKSRWFGGGYVPNYWHGMTPNQANKSHGHPSEKPLVAVSVLVDALSDSGDIILDPFCGSGTTCVAAKKLGRRYIGIDIEQKYCDIARDRLLGLEGKRLGSQHKHKGFFDV</sequence>
<gene>
    <name evidence="5" type="ORF">LCGC14_0235060</name>
</gene>
<dbReference type="GO" id="GO:0005737">
    <property type="term" value="C:cytoplasm"/>
    <property type="evidence" value="ECO:0007669"/>
    <property type="project" value="TreeGrafter"/>
</dbReference>
<protein>
    <recommendedName>
        <fullName evidence="4">DNA methylase N-4/N-6 domain-containing protein</fullName>
    </recommendedName>
</protein>
<dbReference type="AlphaFoldDB" id="A0A0F9U8V4"/>
<dbReference type="GO" id="GO:0032259">
    <property type="term" value="P:methylation"/>
    <property type="evidence" value="ECO:0007669"/>
    <property type="project" value="UniProtKB-KW"/>
</dbReference>
<dbReference type="PROSITE" id="PS00092">
    <property type="entry name" value="N6_MTASE"/>
    <property type="match status" value="1"/>
</dbReference>
<dbReference type="SUPFAM" id="SSF53335">
    <property type="entry name" value="S-adenosyl-L-methionine-dependent methyltransferases"/>
    <property type="match status" value="1"/>
</dbReference>
<evidence type="ECO:0000259" key="4">
    <source>
        <dbReference type="Pfam" id="PF01555"/>
    </source>
</evidence>
<evidence type="ECO:0000256" key="3">
    <source>
        <dbReference type="ARBA" id="ARBA00022679"/>
    </source>
</evidence>